<keyword evidence="8" id="KW-1015">Disulfide bond</keyword>
<evidence type="ECO:0000256" key="5">
    <source>
        <dbReference type="ARBA" id="ARBA00022692"/>
    </source>
</evidence>
<keyword evidence="6" id="KW-1133">Transmembrane helix</keyword>
<proteinExistence type="predicted"/>
<organism evidence="12 13">
    <name type="scientific">Perca flavescens</name>
    <name type="common">American yellow perch</name>
    <name type="synonym">Morone flavescens</name>
    <dbReference type="NCBI Taxonomy" id="8167"/>
    <lineage>
        <taxon>Eukaryota</taxon>
        <taxon>Metazoa</taxon>
        <taxon>Chordata</taxon>
        <taxon>Craniata</taxon>
        <taxon>Vertebrata</taxon>
        <taxon>Euteleostomi</taxon>
        <taxon>Actinopterygii</taxon>
        <taxon>Neopterygii</taxon>
        <taxon>Teleostei</taxon>
        <taxon>Neoteleostei</taxon>
        <taxon>Acanthomorphata</taxon>
        <taxon>Eupercaria</taxon>
        <taxon>Perciformes</taxon>
        <taxon>Percoidei</taxon>
        <taxon>Percidae</taxon>
        <taxon>Percinae</taxon>
        <taxon>Perca</taxon>
    </lineage>
</organism>
<evidence type="ECO:0000256" key="1">
    <source>
        <dbReference type="ARBA" id="ARBA00004251"/>
    </source>
</evidence>
<reference evidence="12 13" key="1">
    <citation type="submission" date="2019-01" db="EMBL/GenBank/DDBJ databases">
        <title>A chromosome-scale genome assembly of the yellow perch, Perca flavescens.</title>
        <authorList>
            <person name="Feron R."/>
            <person name="Morvezen R."/>
            <person name="Bestin A."/>
            <person name="Haffray P."/>
            <person name="Klopp C."/>
            <person name="Zahm M."/>
            <person name="Cabau C."/>
            <person name="Roques C."/>
            <person name="Donnadieu C."/>
            <person name="Bouchez O."/>
            <person name="Christie M."/>
            <person name="Larson W."/>
            <person name="Guiguen Y."/>
        </authorList>
    </citation>
    <scope>NUCLEOTIDE SEQUENCE [LARGE SCALE GENOMIC DNA]</scope>
    <source>
        <strain evidence="12">YP-PL-M2</strain>
        <tissue evidence="12">Blood</tissue>
    </source>
</reference>
<dbReference type="AlphaFoldDB" id="A0A484D3R9"/>
<keyword evidence="13" id="KW-1185">Reference proteome</keyword>
<dbReference type="Gene3D" id="2.60.40.4100">
    <property type="entry name" value="Zona pellucida, ZP-C domain"/>
    <property type="match status" value="1"/>
</dbReference>
<dbReference type="GO" id="GO:0060468">
    <property type="term" value="P:prevention of polyspermy"/>
    <property type="evidence" value="ECO:0007669"/>
    <property type="project" value="TreeGrafter"/>
</dbReference>
<accession>A0A484D3R9</accession>
<comment type="caution">
    <text evidence="12">The sequence shown here is derived from an EMBL/GenBank/DDBJ whole genome shotgun (WGS) entry which is preliminary data.</text>
</comment>
<feature type="domain" description="ZP" evidence="11">
    <location>
        <begin position="1"/>
        <end position="146"/>
    </location>
</feature>
<dbReference type="Proteomes" id="UP000295070">
    <property type="component" value="Chromosome 8"/>
</dbReference>
<dbReference type="GO" id="GO:0035804">
    <property type="term" value="F:structural constituent of egg coat"/>
    <property type="evidence" value="ECO:0007669"/>
    <property type="project" value="TreeGrafter"/>
</dbReference>
<dbReference type="PANTHER" id="PTHR23343:SF31">
    <property type="entry name" value="ZONA PELLUCIDA SPERM-BINDING PROTEIN 4"/>
    <property type="match status" value="1"/>
</dbReference>
<evidence type="ECO:0000256" key="9">
    <source>
        <dbReference type="ARBA" id="ARBA00023279"/>
    </source>
</evidence>
<keyword evidence="7" id="KW-0472">Membrane</keyword>
<dbReference type="InterPro" id="IPR042235">
    <property type="entry name" value="ZP-C_dom"/>
</dbReference>
<dbReference type="GO" id="GO:0007339">
    <property type="term" value="P:binding of sperm to zona pellucida"/>
    <property type="evidence" value="ECO:0007669"/>
    <property type="project" value="TreeGrafter"/>
</dbReference>
<keyword evidence="5" id="KW-0812">Transmembrane</keyword>
<dbReference type="InterPro" id="IPR055355">
    <property type="entry name" value="ZP-C"/>
</dbReference>
<evidence type="ECO:0000256" key="6">
    <source>
        <dbReference type="ARBA" id="ARBA00022989"/>
    </source>
</evidence>
<dbReference type="STRING" id="8167.A0A484D3R9"/>
<dbReference type="Pfam" id="PF00100">
    <property type="entry name" value="Zona_pellucida"/>
    <property type="match status" value="1"/>
</dbReference>
<dbReference type="SMART" id="SM00241">
    <property type="entry name" value="ZP"/>
    <property type="match status" value="1"/>
</dbReference>
<dbReference type="InterPro" id="IPR001507">
    <property type="entry name" value="ZP_dom"/>
</dbReference>
<keyword evidence="3" id="KW-0272">Extracellular matrix</keyword>
<keyword evidence="2" id="KW-1003">Cell membrane</keyword>
<gene>
    <name evidence="12" type="ORF">EPR50_G00090240</name>
</gene>
<dbReference type="GO" id="GO:0035805">
    <property type="term" value="C:egg coat"/>
    <property type="evidence" value="ECO:0007669"/>
    <property type="project" value="UniProtKB-SubCell"/>
</dbReference>
<evidence type="ECO:0000256" key="2">
    <source>
        <dbReference type="ARBA" id="ARBA00022475"/>
    </source>
</evidence>
<evidence type="ECO:0000256" key="10">
    <source>
        <dbReference type="ARBA" id="ARBA00024183"/>
    </source>
</evidence>
<dbReference type="GO" id="GO:0005886">
    <property type="term" value="C:plasma membrane"/>
    <property type="evidence" value="ECO:0007669"/>
    <property type="project" value="UniProtKB-SubCell"/>
</dbReference>
<evidence type="ECO:0000256" key="7">
    <source>
        <dbReference type="ARBA" id="ARBA00023136"/>
    </source>
</evidence>
<dbReference type="PANTHER" id="PTHR23343">
    <property type="entry name" value="ZONA PELLUCIDA SPERM-BINDING PROTEIN"/>
    <property type="match status" value="1"/>
</dbReference>
<dbReference type="InterPro" id="IPR051148">
    <property type="entry name" value="Zona_Pellucida_Domain_gp"/>
</dbReference>
<sequence length="174" mass="19432">MSSSFEVVDAAYSSFYTKTDYPVTKILRDSVYVEVQLLKKTDSLLVLTLGRCWVTGGPNPSSLPQWEIITDGCPNKDDHYLSSLIPVVSSSGLDFPSHYRRFLFKMFTLVDRNSLQPLKKQVYIHCSTAVCQAMPGRNCEPSCASKMKRDVEAVDQMNAEPKIVASVGPVIMEQ</sequence>
<evidence type="ECO:0000313" key="13">
    <source>
        <dbReference type="Proteomes" id="UP000295070"/>
    </source>
</evidence>
<comment type="subcellular location">
    <subcellularLocation>
        <location evidence="1">Cell membrane</location>
        <topology evidence="1">Single-pass type I membrane protein</topology>
    </subcellularLocation>
    <subcellularLocation>
        <location evidence="10">Zona pellucida</location>
    </subcellularLocation>
</comment>
<keyword evidence="9" id="KW-0278">Fertilization</keyword>
<dbReference type="PROSITE" id="PS51034">
    <property type="entry name" value="ZP_2"/>
    <property type="match status" value="1"/>
</dbReference>
<protein>
    <recommendedName>
        <fullName evidence="11">ZP domain-containing protein</fullName>
    </recommendedName>
</protein>
<evidence type="ECO:0000313" key="12">
    <source>
        <dbReference type="EMBL" id="TDH09892.1"/>
    </source>
</evidence>
<keyword evidence="3" id="KW-0964">Secreted</keyword>
<evidence type="ECO:0000256" key="8">
    <source>
        <dbReference type="ARBA" id="ARBA00023157"/>
    </source>
</evidence>
<evidence type="ECO:0000256" key="4">
    <source>
        <dbReference type="ARBA" id="ARBA00022685"/>
    </source>
</evidence>
<keyword evidence="4" id="KW-0165">Cleavage on pair of basic residues</keyword>
<evidence type="ECO:0000259" key="11">
    <source>
        <dbReference type="PROSITE" id="PS51034"/>
    </source>
</evidence>
<name>A0A484D3R9_PERFV</name>
<evidence type="ECO:0000256" key="3">
    <source>
        <dbReference type="ARBA" id="ARBA00022530"/>
    </source>
</evidence>
<dbReference type="EMBL" id="SCKG01000008">
    <property type="protein sequence ID" value="TDH09892.1"/>
    <property type="molecule type" value="Genomic_DNA"/>
</dbReference>
<dbReference type="GO" id="GO:0032190">
    <property type="term" value="F:acrosin binding"/>
    <property type="evidence" value="ECO:0007669"/>
    <property type="project" value="TreeGrafter"/>
</dbReference>